<keyword evidence="5" id="KW-1185">Reference proteome</keyword>
<evidence type="ECO:0000313" key="3">
    <source>
        <dbReference type="EMBL" id="QQU77766.1"/>
    </source>
</evidence>
<gene>
    <name evidence="2" type="ORF">Cst04h_11420</name>
    <name evidence="3" type="ORF">I6I72_04275</name>
</gene>
<evidence type="ECO:0008006" key="6">
    <source>
        <dbReference type="Google" id="ProtNLM"/>
    </source>
</evidence>
<dbReference type="AlphaFoldDB" id="A0AAQ1TU87"/>
<dbReference type="PROSITE" id="PS51257">
    <property type="entry name" value="PROKAR_LIPOPROTEIN"/>
    <property type="match status" value="1"/>
</dbReference>
<evidence type="ECO:0000256" key="1">
    <source>
        <dbReference type="SAM" id="SignalP"/>
    </source>
</evidence>
<dbReference type="GeneID" id="72411203"/>
<dbReference type="EMBL" id="CP068158">
    <property type="protein sequence ID" value="QQU77766.1"/>
    <property type="molecule type" value="Genomic_DNA"/>
</dbReference>
<dbReference type="EMBL" id="BJLD01000001">
    <property type="protein sequence ID" value="GEA42972.1"/>
    <property type="molecule type" value="Genomic_DNA"/>
</dbReference>
<dbReference type="RefSeq" id="WP_005527944.1">
    <property type="nucleotide sequence ID" value="NZ_BJLD01000001.1"/>
</dbReference>
<name>A0AAQ1TU87_CORST</name>
<evidence type="ECO:0000313" key="5">
    <source>
        <dbReference type="Proteomes" id="UP000595757"/>
    </source>
</evidence>
<proteinExistence type="predicted"/>
<reference evidence="3 5" key="2">
    <citation type="submission" date="2021-01" db="EMBL/GenBank/DDBJ databases">
        <title>FDA dAtabase for Regulatory Grade micrObial Sequences (FDA-ARGOS): Supporting development and validation of Infectious Disease Dx tests.</title>
        <authorList>
            <person name="Sproer C."/>
            <person name="Gronow S."/>
            <person name="Severitt S."/>
            <person name="Schroder I."/>
            <person name="Tallon L."/>
            <person name="Sadzewicz L."/>
            <person name="Zhao X."/>
            <person name="Boylan J."/>
            <person name="Ott S."/>
            <person name="Bowen H."/>
            <person name="Vavikolanu K."/>
            <person name="Mehta A."/>
            <person name="Aluvathingal J."/>
            <person name="Nadendla S."/>
            <person name="Lowell S."/>
            <person name="Myers T."/>
            <person name="Yan Y."/>
            <person name="Sichtig H."/>
        </authorList>
    </citation>
    <scope>NUCLEOTIDE SEQUENCE [LARGE SCALE GENOMIC DNA]</scope>
    <source>
        <strain evidence="3 5">FDAARGOS_1115</strain>
    </source>
</reference>
<protein>
    <recommendedName>
        <fullName evidence="6">Coproporphyrinogen III oxidase</fullName>
    </recommendedName>
</protein>
<evidence type="ECO:0000313" key="4">
    <source>
        <dbReference type="Proteomes" id="UP000315234"/>
    </source>
</evidence>
<dbReference type="Proteomes" id="UP000315234">
    <property type="component" value="Unassembled WGS sequence"/>
</dbReference>
<accession>A0AAQ1TU87</accession>
<sequence length="51" mass="5286">MKKLIATAAALAIAGTGLAACNDNKESKDEMMTSEMMAPSSGAMMSEEMSK</sequence>
<keyword evidence="1" id="KW-0732">Signal</keyword>
<organism evidence="2 4">
    <name type="scientific">Corynebacterium striatum</name>
    <dbReference type="NCBI Taxonomy" id="43770"/>
    <lineage>
        <taxon>Bacteria</taxon>
        <taxon>Bacillati</taxon>
        <taxon>Actinomycetota</taxon>
        <taxon>Actinomycetes</taxon>
        <taxon>Mycobacteriales</taxon>
        <taxon>Corynebacteriaceae</taxon>
        <taxon>Corynebacterium</taxon>
    </lineage>
</organism>
<feature type="chain" id="PRO_5044476566" description="Coproporphyrinogen III oxidase" evidence="1">
    <location>
        <begin position="20"/>
        <end position="51"/>
    </location>
</feature>
<dbReference type="Proteomes" id="UP000595757">
    <property type="component" value="Chromosome"/>
</dbReference>
<feature type="signal peptide" evidence="1">
    <location>
        <begin position="1"/>
        <end position="19"/>
    </location>
</feature>
<evidence type="ECO:0000313" key="2">
    <source>
        <dbReference type="EMBL" id="GEA42972.1"/>
    </source>
</evidence>
<reference evidence="2 4" key="1">
    <citation type="submission" date="2019-06" db="EMBL/GenBank/DDBJ databases">
        <title>Draft genome sequence of Corynebacterium striatum NBRC 15291.</title>
        <authorList>
            <person name="Miura T."/>
            <person name="Furukawa M."/>
            <person name="Shimamura M."/>
            <person name="Ohyama Y."/>
            <person name="Yamazoe A."/>
            <person name="Kawasaki H."/>
        </authorList>
    </citation>
    <scope>NUCLEOTIDE SEQUENCE [LARGE SCALE GENOMIC DNA]</scope>
    <source>
        <strain evidence="2 4">NBRC 15291</strain>
    </source>
</reference>